<name>A0A9Q0LSZ6_ANAIG</name>
<dbReference type="Proteomes" id="UP001149090">
    <property type="component" value="Unassembled WGS sequence"/>
</dbReference>
<dbReference type="PROSITE" id="PS50166">
    <property type="entry name" value="IMPORTIN_B_NT"/>
    <property type="match status" value="1"/>
</dbReference>
<dbReference type="EMBL" id="JAPDFW010000053">
    <property type="protein sequence ID" value="KAJ5078438.1"/>
    <property type="molecule type" value="Genomic_DNA"/>
</dbReference>
<organism evidence="2 3">
    <name type="scientific">Anaeramoeba ignava</name>
    <name type="common">Anaerobic marine amoeba</name>
    <dbReference type="NCBI Taxonomy" id="1746090"/>
    <lineage>
        <taxon>Eukaryota</taxon>
        <taxon>Metamonada</taxon>
        <taxon>Anaeramoebidae</taxon>
        <taxon>Anaeramoeba</taxon>
    </lineage>
</organism>
<evidence type="ECO:0000259" key="1">
    <source>
        <dbReference type="PROSITE" id="PS50166"/>
    </source>
</evidence>
<dbReference type="Gene3D" id="1.25.10.10">
    <property type="entry name" value="Leucine-rich Repeat Variant"/>
    <property type="match status" value="1"/>
</dbReference>
<gene>
    <name evidence="2" type="ORF">M0811_04763</name>
</gene>
<dbReference type="InterPro" id="IPR001494">
    <property type="entry name" value="Importin-beta_N"/>
</dbReference>
<reference evidence="2" key="1">
    <citation type="submission" date="2022-10" db="EMBL/GenBank/DDBJ databases">
        <title>Novel sulphate-reducing endosymbionts in the free-living metamonad Anaeramoeba.</title>
        <authorList>
            <person name="Jerlstrom-Hultqvist J."/>
            <person name="Cepicka I."/>
            <person name="Gallot-Lavallee L."/>
            <person name="Salas-Leiva D."/>
            <person name="Curtis B.A."/>
            <person name="Zahonova K."/>
            <person name="Pipaliya S."/>
            <person name="Dacks J."/>
            <person name="Roger A.J."/>
        </authorList>
    </citation>
    <scope>NUCLEOTIDE SEQUENCE</scope>
    <source>
        <strain evidence="2">BMAN</strain>
    </source>
</reference>
<sequence>MEKLEIFILKFKKFPIYLSKILNSNNYNLNTRILAGITLKNKYKIEEIKEENFKQIQENLLQSLSSENNQIRRTTSNIISTFIRNYAFDLKKKDDKVEFLFNSLFSQFDSFPSSKNLGILQTILNICQDNCYHQFWNQNQIEFLSQKLSSFFQNDDILYSFYALSSINQLIFNGDLIINDSGFIIELLKLSQKNDISLLNQVCWFFQICLNDNFVKSQEKQMNQIIEFMIENTVNESDQISIICLEYWTIFFNITKAKELLDPYLPKLVRAILFKLENQNLNENSNENSNEMMIENQDIFSYQNIDDFEMESIPRQTAQLALDSLSRIFGKALFLHLEDLLSERILSGNIKYQEVALFVFGIISENCKECISSDLIYILKNYFFQQTTIQNPFIKKTICWIIEKYSDLIIDQSKDFFDSVIFPFILDCCADNSNQIAIHIASHSTLISIINFLIAIFNVKQKEQIIQMFIKCFGIYSNVPEMLVLYDSINGFIENTLDLISEKNEFSKLVQIIYTNFINSNLDNFDLQLILETLNTISRHFKYDFESLSISIIQKCIFIIEGISENIKQKKTESIQENYLVSFSFELISEILEHNPMLIYEVLEEVKKTIYNSLKIKQTDILQSVSQIIGNIATFSSDFFIDQLEQIVSFLITNLNLETTLDSVCNNSIWALNNFLVNGYYSQKTNLFFDLISENFFRILVSKDEIESLLLKNCSKGIAILGIFQPQKILEFFNQKNGTFSKWLICLNNLIENEENNLIIYQGISKIIEIEMKPFLKEKELMEKIIENLPENIEEKMILIFEEFINKINQN</sequence>
<dbReference type="InterPro" id="IPR016024">
    <property type="entry name" value="ARM-type_fold"/>
</dbReference>
<dbReference type="Pfam" id="PF03810">
    <property type="entry name" value="IBN_N"/>
    <property type="match status" value="1"/>
</dbReference>
<protein>
    <recommendedName>
        <fullName evidence="1">Importin N-terminal domain-containing protein</fullName>
    </recommendedName>
</protein>
<proteinExistence type="predicted"/>
<dbReference type="GO" id="GO:0006886">
    <property type="term" value="P:intracellular protein transport"/>
    <property type="evidence" value="ECO:0007669"/>
    <property type="project" value="InterPro"/>
</dbReference>
<evidence type="ECO:0000313" key="3">
    <source>
        <dbReference type="Proteomes" id="UP001149090"/>
    </source>
</evidence>
<dbReference type="InterPro" id="IPR011989">
    <property type="entry name" value="ARM-like"/>
</dbReference>
<dbReference type="AlphaFoldDB" id="A0A9Q0LSZ6"/>
<feature type="domain" description="Importin N-terminal" evidence="1">
    <location>
        <begin position="1"/>
        <end position="66"/>
    </location>
</feature>
<accession>A0A9Q0LSZ6</accession>
<keyword evidence="3" id="KW-1185">Reference proteome</keyword>
<evidence type="ECO:0000313" key="2">
    <source>
        <dbReference type="EMBL" id="KAJ5078438.1"/>
    </source>
</evidence>
<dbReference type="SUPFAM" id="SSF48371">
    <property type="entry name" value="ARM repeat"/>
    <property type="match status" value="1"/>
</dbReference>
<dbReference type="GO" id="GO:0031267">
    <property type="term" value="F:small GTPase binding"/>
    <property type="evidence" value="ECO:0007669"/>
    <property type="project" value="InterPro"/>
</dbReference>
<comment type="caution">
    <text evidence="2">The sequence shown here is derived from an EMBL/GenBank/DDBJ whole genome shotgun (WGS) entry which is preliminary data.</text>
</comment>